<feature type="compositionally biased region" description="Basic residues" evidence="1">
    <location>
        <begin position="49"/>
        <end position="62"/>
    </location>
</feature>
<accession>A0A6J4PHF8</accession>
<feature type="non-terminal residue" evidence="2">
    <location>
        <position position="1"/>
    </location>
</feature>
<reference evidence="2" key="1">
    <citation type="submission" date="2020-02" db="EMBL/GenBank/DDBJ databases">
        <authorList>
            <person name="Meier V. D."/>
        </authorList>
    </citation>
    <scope>NUCLEOTIDE SEQUENCE</scope>
    <source>
        <strain evidence="2">AVDCRST_MAG03</strain>
    </source>
</reference>
<feature type="compositionally biased region" description="Basic residues" evidence="1">
    <location>
        <begin position="106"/>
        <end position="118"/>
    </location>
</feature>
<dbReference type="EMBL" id="CADCUT010000131">
    <property type="protein sequence ID" value="CAA9414820.1"/>
    <property type="molecule type" value="Genomic_DNA"/>
</dbReference>
<protein>
    <submittedName>
        <fullName evidence="2">RidA/YER057c/UK114 superfamily, group 1</fullName>
    </submittedName>
</protein>
<proteinExistence type="predicted"/>
<dbReference type="AlphaFoldDB" id="A0A6J4PHF8"/>
<feature type="compositionally biased region" description="Gly residues" evidence="1">
    <location>
        <begin position="63"/>
        <end position="73"/>
    </location>
</feature>
<name>A0A6J4PHF8_9ACTN</name>
<evidence type="ECO:0000313" key="2">
    <source>
        <dbReference type="EMBL" id="CAA9414820.1"/>
    </source>
</evidence>
<feature type="compositionally biased region" description="Low complexity" evidence="1">
    <location>
        <begin position="12"/>
        <end position="35"/>
    </location>
</feature>
<gene>
    <name evidence="2" type="ORF">AVDCRST_MAG03-2127</name>
</gene>
<sequence length="161" mass="17202">EGRGEARRTRARIAGAGADPAGARAAFRVGAGPRRQGLRLGTHPPEPRRLRRGAARQGRRGGLRGAGLRGGAAGSALHARRPQAGARRPRPGRSMAEGLRDGQLRARLRPAARRHQRVLRPDPGPLRPRSRGPCPLRGRDGGTPARGPGRDRGRGRANRKL</sequence>
<feature type="non-terminal residue" evidence="2">
    <location>
        <position position="161"/>
    </location>
</feature>
<feature type="compositionally biased region" description="Low complexity" evidence="1">
    <location>
        <begin position="74"/>
        <end position="86"/>
    </location>
</feature>
<organism evidence="2">
    <name type="scientific">uncultured Rubrobacteraceae bacterium</name>
    <dbReference type="NCBI Taxonomy" id="349277"/>
    <lineage>
        <taxon>Bacteria</taxon>
        <taxon>Bacillati</taxon>
        <taxon>Actinomycetota</taxon>
        <taxon>Rubrobacteria</taxon>
        <taxon>Rubrobacterales</taxon>
        <taxon>Rubrobacteraceae</taxon>
        <taxon>environmental samples</taxon>
    </lineage>
</organism>
<evidence type="ECO:0000256" key="1">
    <source>
        <dbReference type="SAM" id="MobiDB-lite"/>
    </source>
</evidence>
<feature type="region of interest" description="Disordered" evidence="1">
    <location>
        <begin position="1"/>
        <end position="161"/>
    </location>
</feature>